<evidence type="ECO:0008006" key="3">
    <source>
        <dbReference type="Google" id="ProtNLM"/>
    </source>
</evidence>
<evidence type="ECO:0000313" key="2">
    <source>
        <dbReference type="Proteomes" id="UP000735302"/>
    </source>
</evidence>
<evidence type="ECO:0000313" key="1">
    <source>
        <dbReference type="EMBL" id="GFN96025.1"/>
    </source>
</evidence>
<gene>
    <name evidence="1" type="ORF">PoB_002253100</name>
</gene>
<reference evidence="1 2" key="1">
    <citation type="journal article" date="2021" name="Elife">
        <title>Chloroplast acquisition without the gene transfer in kleptoplastic sea slugs, Plakobranchus ocellatus.</title>
        <authorList>
            <person name="Maeda T."/>
            <person name="Takahashi S."/>
            <person name="Yoshida T."/>
            <person name="Shimamura S."/>
            <person name="Takaki Y."/>
            <person name="Nagai Y."/>
            <person name="Toyoda A."/>
            <person name="Suzuki Y."/>
            <person name="Arimoto A."/>
            <person name="Ishii H."/>
            <person name="Satoh N."/>
            <person name="Nishiyama T."/>
            <person name="Hasebe M."/>
            <person name="Maruyama T."/>
            <person name="Minagawa J."/>
            <person name="Obokata J."/>
            <person name="Shigenobu S."/>
        </authorList>
    </citation>
    <scope>NUCLEOTIDE SEQUENCE [LARGE SCALE GENOMIC DNA]</scope>
</reference>
<dbReference type="EMBL" id="BLXT01002625">
    <property type="protein sequence ID" value="GFN96025.1"/>
    <property type="molecule type" value="Genomic_DNA"/>
</dbReference>
<name>A0AAV3ZNB9_9GAST</name>
<accession>A0AAV3ZNB9</accession>
<sequence length="145" mass="15708">MTSKAPWGYVRVNSGADQGLAGPDCPPGCPCTHTGNGRIYRARLHVTTTCGHQVRNVASIIIVAAGQDCVKCSPHSSCRLESERQSLKTQCPVCNLVIAPCCHRHYTCTLLPHIDQGQYSLFDVELVKASSSLDIVRDNGGLLFR</sequence>
<dbReference type="AlphaFoldDB" id="A0AAV3ZNB9"/>
<comment type="caution">
    <text evidence="1">The sequence shown here is derived from an EMBL/GenBank/DDBJ whole genome shotgun (WGS) entry which is preliminary data.</text>
</comment>
<organism evidence="1 2">
    <name type="scientific">Plakobranchus ocellatus</name>
    <dbReference type="NCBI Taxonomy" id="259542"/>
    <lineage>
        <taxon>Eukaryota</taxon>
        <taxon>Metazoa</taxon>
        <taxon>Spiralia</taxon>
        <taxon>Lophotrochozoa</taxon>
        <taxon>Mollusca</taxon>
        <taxon>Gastropoda</taxon>
        <taxon>Heterobranchia</taxon>
        <taxon>Euthyneura</taxon>
        <taxon>Panpulmonata</taxon>
        <taxon>Sacoglossa</taxon>
        <taxon>Placobranchoidea</taxon>
        <taxon>Plakobranchidae</taxon>
        <taxon>Plakobranchus</taxon>
    </lineage>
</organism>
<dbReference type="Proteomes" id="UP000735302">
    <property type="component" value="Unassembled WGS sequence"/>
</dbReference>
<proteinExistence type="predicted"/>
<protein>
    <recommendedName>
        <fullName evidence="3">RING-type domain-containing protein</fullName>
    </recommendedName>
</protein>
<keyword evidence="2" id="KW-1185">Reference proteome</keyword>